<feature type="domain" description="HAMP" evidence="16">
    <location>
        <begin position="180"/>
        <end position="234"/>
    </location>
</feature>
<dbReference type="CDD" id="cd00075">
    <property type="entry name" value="HATPase"/>
    <property type="match status" value="1"/>
</dbReference>
<evidence type="ECO:0000256" key="1">
    <source>
        <dbReference type="ARBA" id="ARBA00000085"/>
    </source>
</evidence>
<evidence type="ECO:0000256" key="9">
    <source>
        <dbReference type="ARBA" id="ARBA00022777"/>
    </source>
</evidence>
<feature type="domain" description="Histidine kinase" evidence="15">
    <location>
        <begin position="242"/>
        <end position="450"/>
    </location>
</feature>
<keyword evidence="8" id="KW-0547">Nucleotide-binding</keyword>
<reference evidence="17" key="2">
    <citation type="submission" date="2021-04" db="EMBL/GenBank/DDBJ databases">
        <authorList>
            <person name="Liu J."/>
        </authorList>
    </citation>
    <scope>NUCLEOTIDE SEQUENCE</scope>
    <source>
        <strain evidence="17">BAD-6</strain>
    </source>
</reference>
<evidence type="ECO:0000256" key="7">
    <source>
        <dbReference type="ARBA" id="ARBA00022692"/>
    </source>
</evidence>
<proteinExistence type="predicted"/>
<dbReference type="InterPro" id="IPR004358">
    <property type="entry name" value="Sig_transdc_His_kin-like_C"/>
</dbReference>
<dbReference type="InterPro" id="IPR036890">
    <property type="entry name" value="HATPase_C_sf"/>
</dbReference>
<comment type="catalytic activity">
    <reaction evidence="1">
        <text>ATP + protein L-histidine = ADP + protein N-phospho-L-histidine.</text>
        <dbReference type="EC" id="2.7.13.3"/>
    </reaction>
</comment>
<dbReference type="CDD" id="cd00082">
    <property type="entry name" value="HisKA"/>
    <property type="match status" value="1"/>
</dbReference>
<keyword evidence="7 14" id="KW-0812">Transmembrane</keyword>
<keyword evidence="5" id="KW-0597">Phosphoprotein</keyword>
<dbReference type="InterPro" id="IPR003660">
    <property type="entry name" value="HAMP_dom"/>
</dbReference>
<dbReference type="PANTHER" id="PTHR45528:SF1">
    <property type="entry name" value="SENSOR HISTIDINE KINASE CPXA"/>
    <property type="match status" value="1"/>
</dbReference>
<keyword evidence="4" id="KW-1003">Cell membrane</keyword>
<evidence type="ECO:0000256" key="5">
    <source>
        <dbReference type="ARBA" id="ARBA00022553"/>
    </source>
</evidence>
<dbReference type="SUPFAM" id="SSF47384">
    <property type="entry name" value="Homodimeric domain of signal transducing histidine kinase"/>
    <property type="match status" value="1"/>
</dbReference>
<keyword evidence="12" id="KW-0902">Two-component regulatory system</keyword>
<evidence type="ECO:0000256" key="13">
    <source>
        <dbReference type="ARBA" id="ARBA00023136"/>
    </source>
</evidence>
<sequence length="450" mass="51009">MRITTKINLLTTAWIVGLLVVINIIVFFLFMETMIHMEQNNIFDKADQITKEIEKDQISNDLDKILNNSLVEDSFIRIILPGNRVMTEVTNDKILSQKIKAKYVNTKNIKTRVIAGQKGEVQVLVANVPIRLGNQGVICLQISERLLGLELRREILRVILISSTIFAAVLSLIGGRWLSNLIMKPVFNMISTMDRIEKSGSMVKIDMQKDTKDELYTMVMTFNKMIDRLQGNMEKQKQFVSDASHEFKTPLTVIKSYANLLQRQGFQDEIMARDAVQTIHLETTRIQKMTEAFLDLANLDNSIVLNETDLVALCQSTADQLQSVYKREINLSFSYSPLIVSVDELRIKQVIVILLDNALKYSADKIDCFIEKNDENIIIGIKDYGIGIPQEELGNIFERFYRVDKARNRETGGSGLGLHIAESIVKLHNGKIEITSNEGSGTLARIILPI</sequence>
<reference evidence="17" key="1">
    <citation type="submission" date="2021-04" db="EMBL/GenBank/DDBJ databases">
        <title>Sinoanaerobacter chloroacetimidivorans sp. nov., an obligate anaerobic bacterium isolated from anaerobic sludge.</title>
        <authorList>
            <person name="Bao Y."/>
        </authorList>
    </citation>
    <scope>NUCLEOTIDE SEQUENCE</scope>
    <source>
        <strain evidence="17">BAD-6</strain>
    </source>
</reference>
<keyword evidence="11 14" id="KW-1133">Transmembrane helix</keyword>
<dbReference type="SMART" id="SM00388">
    <property type="entry name" value="HisKA"/>
    <property type="match status" value="1"/>
</dbReference>
<evidence type="ECO:0000256" key="6">
    <source>
        <dbReference type="ARBA" id="ARBA00022679"/>
    </source>
</evidence>
<evidence type="ECO:0000256" key="2">
    <source>
        <dbReference type="ARBA" id="ARBA00004651"/>
    </source>
</evidence>
<dbReference type="Pfam" id="PF00512">
    <property type="entry name" value="HisKA"/>
    <property type="match status" value="1"/>
</dbReference>
<comment type="caution">
    <text evidence="17">The sequence shown here is derived from an EMBL/GenBank/DDBJ whole genome shotgun (WGS) entry which is preliminary data.</text>
</comment>
<name>A0A8J8B3L7_9FIRM</name>
<evidence type="ECO:0000256" key="4">
    <source>
        <dbReference type="ARBA" id="ARBA00022475"/>
    </source>
</evidence>
<dbReference type="InterPro" id="IPR003594">
    <property type="entry name" value="HATPase_dom"/>
</dbReference>
<comment type="subcellular location">
    <subcellularLocation>
        <location evidence="2">Cell membrane</location>
        <topology evidence="2">Multi-pass membrane protein</topology>
    </subcellularLocation>
</comment>
<dbReference type="AlphaFoldDB" id="A0A8J8B3L7"/>
<dbReference type="FunFam" id="1.10.287.130:FF:000001">
    <property type="entry name" value="Two-component sensor histidine kinase"/>
    <property type="match status" value="1"/>
</dbReference>
<keyword evidence="18" id="KW-1185">Reference proteome</keyword>
<evidence type="ECO:0000256" key="3">
    <source>
        <dbReference type="ARBA" id="ARBA00012438"/>
    </source>
</evidence>
<dbReference type="PROSITE" id="PS50109">
    <property type="entry name" value="HIS_KIN"/>
    <property type="match status" value="1"/>
</dbReference>
<feature type="transmembrane region" description="Helical" evidence="14">
    <location>
        <begin position="12"/>
        <end position="31"/>
    </location>
</feature>
<evidence type="ECO:0000313" key="18">
    <source>
        <dbReference type="Proteomes" id="UP000675664"/>
    </source>
</evidence>
<dbReference type="Gene3D" id="1.10.287.130">
    <property type="match status" value="1"/>
</dbReference>
<dbReference type="Pfam" id="PF02518">
    <property type="entry name" value="HATPase_c"/>
    <property type="match status" value="1"/>
</dbReference>
<dbReference type="InterPro" id="IPR005467">
    <property type="entry name" value="His_kinase_dom"/>
</dbReference>
<evidence type="ECO:0000256" key="10">
    <source>
        <dbReference type="ARBA" id="ARBA00022840"/>
    </source>
</evidence>
<keyword evidence="13 14" id="KW-0472">Membrane</keyword>
<dbReference type="RefSeq" id="WP_227018578.1">
    <property type="nucleotide sequence ID" value="NZ_JAGSND010000007.1"/>
</dbReference>
<dbReference type="EC" id="2.7.13.3" evidence="3"/>
<dbReference type="Pfam" id="PF00672">
    <property type="entry name" value="HAMP"/>
    <property type="match status" value="1"/>
</dbReference>
<dbReference type="SUPFAM" id="SSF158472">
    <property type="entry name" value="HAMP domain-like"/>
    <property type="match status" value="1"/>
</dbReference>
<dbReference type="PANTHER" id="PTHR45528">
    <property type="entry name" value="SENSOR HISTIDINE KINASE CPXA"/>
    <property type="match status" value="1"/>
</dbReference>
<dbReference type="GO" id="GO:0005886">
    <property type="term" value="C:plasma membrane"/>
    <property type="evidence" value="ECO:0007669"/>
    <property type="project" value="UniProtKB-SubCell"/>
</dbReference>
<organism evidence="17 18">
    <name type="scientific">Sinanaerobacter chloroacetimidivorans</name>
    <dbReference type="NCBI Taxonomy" id="2818044"/>
    <lineage>
        <taxon>Bacteria</taxon>
        <taxon>Bacillati</taxon>
        <taxon>Bacillota</taxon>
        <taxon>Clostridia</taxon>
        <taxon>Peptostreptococcales</taxon>
        <taxon>Anaerovoracaceae</taxon>
        <taxon>Sinanaerobacter</taxon>
    </lineage>
</organism>
<protein>
    <recommendedName>
        <fullName evidence="3">histidine kinase</fullName>
        <ecNumber evidence="3">2.7.13.3</ecNumber>
    </recommendedName>
</protein>
<evidence type="ECO:0000256" key="8">
    <source>
        <dbReference type="ARBA" id="ARBA00022741"/>
    </source>
</evidence>
<dbReference type="SUPFAM" id="SSF55874">
    <property type="entry name" value="ATPase domain of HSP90 chaperone/DNA topoisomerase II/histidine kinase"/>
    <property type="match status" value="1"/>
</dbReference>
<dbReference type="GO" id="GO:0000155">
    <property type="term" value="F:phosphorelay sensor kinase activity"/>
    <property type="evidence" value="ECO:0007669"/>
    <property type="project" value="InterPro"/>
</dbReference>
<feature type="transmembrane region" description="Helical" evidence="14">
    <location>
        <begin position="155"/>
        <end position="178"/>
    </location>
</feature>
<dbReference type="PROSITE" id="PS50885">
    <property type="entry name" value="HAMP"/>
    <property type="match status" value="1"/>
</dbReference>
<evidence type="ECO:0000313" key="17">
    <source>
        <dbReference type="EMBL" id="MBR0598450.1"/>
    </source>
</evidence>
<dbReference type="Gene3D" id="6.10.340.10">
    <property type="match status" value="1"/>
</dbReference>
<keyword evidence="6" id="KW-0808">Transferase</keyword>
<accession>A0A8J8B3L7</accession>
<evidence type="ECO:0000259" key="15">
    <source>
        <dbReference type="PROSITE" id="PS50109"/>
    </source>
</evidence>
<dbReference type="Gene3D" id="3.30.565.10">
    <property type="entry name" value="Histidine kinase-like ATPase, C-terminal domain"/>
    <property type="match status" value="1"/>
</dbReference>
<dbReference type="PRINTS" id="PR00344">
    <property type="entry name" value="BCTRLSENSOR"/>
</dbReference>
<evidence type="ECO:0000259" key="16">
    <source>
        <dbReference type="PROSITE" id="PS50885"/>
    </source>
</evidence>
<dbReference type="InterPro" id="IPR036097">
    <property type="entry name" value="HisK_dim/P_sf"/>
</dbReference>
<gene>
    <name evidence="17" type="ORF">KCX82_11225</name>
</gene>
<dbReference type="InterPro" id="IPR003661">
    <property type="entry name" value="HisK_dim/P_dom"/>
</dbReference>
<evidence type="ECO:0000256" key="12">
    <source>
        <dbReference type="ARBA" id="ARBA00023012"/>
    </source>
</evidence>
<dbReference type="EMBL" id="JAGSND010000007">
    <property type="protein sequence ID" value="MBR0598450.1"/>
    <property type="molecule type" value="Genomic_DNA"/>
</dbReference>
<keyword evidence="10" id="KW-0067">ATP-binding</keyword>
<dbReference type="InterPro" id="IPR050398">
    <property type="entry name" value="HssS/ArlS-like"/>
</dbReference>
<keyword evidence="9 17" id="KW-0418">Kinase</keyword>
<dbReference type="Proteomes" id="UP000675664">
    <property type="component" value="Unassembled WGS sequence"/>
</dbReference>
<evidence type="ECO:0000256" key="14">
    <source>
        <dbReference type="SAM" id="Phobius"/>
    </source>
</evidence>
<dbReference type="FunFam" id="3.30.565.10:FF:000006">
    <property type="entry name" value="Sensor histidine kinase WalK"/>
    <property type="match status" value="1"/>
</dbReference>
<dbReference type="SMART" id="SM00387">
    <property type="entry name" value="HATPase_c"/>
    <property type="match status" value="1"/>
</dbReference>
<dbReference type="GO" id="GO:0005524">
    <property type="term" value="F:ATP binding"/>
    <property type="evidence" value="ECO:0007669"/>
    <property type="project" value="UniProtKB-KW"/>
</dbReference>
<evidence type="ECO:0000256" key="11">
    <source>
        <dbReference type="ARBA" id="ARBA00022989"/>
    </source>
</evidence>